<evidence type="ECO:0000313" key="2">
    <source>
        <dbReference type="EMBL" id="SIT65746.1"/>
    </source>
</evidence>
<gene>
    <name evidence="2" type="ORF">SAMN05216526_0197</name>
</gene>
<evidence type="ECO:0000256" key="1">
    <source>
        <dbReference type="SAM" id="SignalP"/>
    </source>
</evidence>
<reference evidence="2 3" key="1">
    <citation type="submission" date="2017-01" db="EMBL/GenBank/DDBJ databases">
        <authorList>
            <person name="Mah S.A."/>
            <person name="Swanson W.J."/>
            <person name="Moy G.W."/>
            <person name="Vacquier V.D."/>
        </authorList>
    </citation>
    <scope>NUCLEOTIDE SEQUENCE [LARGE SCALE GENOMIC DNA]</scope>
    <source>
        <strain evidence="2 3">M9</strain>
    </source>
</reference>
<feature type="signal peptide" evidence="1">
    <location>
        <begin position="1"/>
        <end position="25"/>
    </location>
</feature>
<dbReference type="Gene3D" id="2.60.40.1880">
    <property type="entry name" value="Invasion associated locus B (IalB) protein"/>
    <property type="match status" value="1"/>
</dbReference>
<dbReference type="Pfam" id="PF06776">
    <property type="entry name" value="IalB"/>
    <property type="match status" value="1"/>
</dbReference>
<name>A0A1R3VMG8_9GAMM</name>
<keyword evidence="3" id="KW-1185">Reference proteome</keyword>
<protein>
    <submittedName>
        <fullName evidence="2">Invasion protein IalB, involved in pathogenesis</fullName>
    </submittedName>
</protein>
<sequence>MSVISRFAGLVAAAALLIITAPAWAQQQLGDLPNNVTTTEHGDWILLCAETPDGQRCEMVQTLSQRDNGREQRLVQTNIGITPNGQRLLQIVMPLGIDLRSGIAITIDEGEEIQLPYQTCLPDGCLVLFPLDDTWFNRMRAGNELRIGFRGFGQSEVLVIEKSLRGFTAASNGLR</sequence>
<dbReference type="InterPro" id="IPR038696">
    <property type="entry name" value="IalB_sf"/>
</dbReference>
<dbReference type="Proteomes" id="UP000223759">
    <property type="component" value="Unassembled WGS sequence"/>
</dbReference>
<keyword evidence="1" id="KW-0732">Signal</keyword>
<organism evidence="2 3">
    <name type="scientific">Ectothiorhodosinus mongolicus</name>
    <dbReference type="NCBI Taxonomy" id="233100"/>
    <lineage>
        <taxon>Bacteria</taxon>
        <taxon>Pseudomonadati</taxon>
        <taxon>Pseudomonadota</taxon>
        <taxon>Gammaproteobacteria</taxon>
        <taxon>Chromatiales</taxon>
        <taxon>Ectothiorhodospiraceae</taxon>
        <taxon>Ectothiorhodosinus</taxon>
    </lineage>
</organism>
<proteinExistence type="predicted"/>
<dbReference type="InterPro" id="IPR010642">
    <property type="entry name" value="Invasion_prot_B"/>
</dbReference>
<accession>A0A1R3VMG8</accession>
<dbReference type="OrthoDB" id="7057139at2"/>
<feature type="chain" id="PRO_5012503708" evidence="1">
    <location>
        <begin position="26"/>
        <end position="175"/>
    </location>
</feature>
<dbReference type="EMBL" id="FTPK01000001">
    <property type="protein sequence ID" value="SIT65746.1"/>
    <property type="molecule type" value="Genomic_DNA"/>
</dbReference>
<dbReference type="AlphaFoldDB" id="A0A1R3VMG8"/>
<dbReference type="STRING" id="233100.SAMN05216526_0197"/>
<dbReference type="RefSeq" id="WP_076754166.1">
    <property type="nucleotide sequence ID" value="NZ_CP023018.1"/>
</dbReference>
<evidence type="ECO:0000313" key="3">
    <source>
        <dbReference type="Proteomes" id="UP000223759"/>
    </source>
</evidence>